<feature type="compositionally biased region" description="Low complexity" evidence="1">
    <location>
        <begin position="13"/>
        <end position="35"/>
    </location>
</feature>
<feature type="region of interest" description="Disordered" evidence="1">
    <location>
        <begin position="1"/>
        <end position="36"/>
    </location>
</feature>
<dbReference type="OrthoDB" id="5278911at2759"/>
<dbReference type="STRING" id="94208.A0A2S4L6D7"/>
<reference evidence="2 3" key="1">
    <citation type="submission" date="2018-01" db="EMBL/GenBank/DDBJ databases">
        <title>Harnessing the power of phylogenomics to disentangle the directionality and signatures of interkingdom host jumping in the parasitic fungal genus Tolypocladium.</title>
        <authorList>
            <person name="Quandt C.A."/>
            <person name="Patterson W."/>
            <person name="Spatafora J.W."/>
        </authorList>
    </citation>
    <scope>NUCLEOTIDE SEQUENCE [LARGE SCALE GENOMIC DNA]</scope>
    <source>
        <strain evidence="2 3">NRBC 100945</strain>
    </source>
</reference>
<dbReference type="AlphaFoldDB" id="A0A2S4L6D7"/>
<feature type="region of interest" description="Disordered" evidence="1">
    <location>
        <begin position="83"/>
        <end position="110"/>
    </location>
</feature>
<evidence type="ECO:0000313" key="2">
    <source>
        <dbReference type="EMBL" id="POR38002.1"/>
    </source>
</evidence>
<sequence length="464" mass="50851">MPKKRQHVKSFKPSLVASPAQSSASSTAAGGPAKGVNELLANLRHASVARSSASPRPLPTAAPTVPPAIREILQLPETPALLPRRPVRPRFDNNGRRLPAGPAPPRSWVSRRPGEAIVEGRSSRSPRLSCPGLAQTTLPGAYTPAPGSLIDVVLRRLAFDWELHRVYNKYYLYFLPSHLKPALIRYVGVAAQQGVSLADLKAILLPPHGVYDEDELGDESVSNAQVTCLDLSGSIGRTLRLKDVSDLLFPWNQSPSSEVLRDSWDTADMVPSPPRILLPSLTHLSLALEPIGPHDASWKQLLALSTKLSTVTHLSLAFWPDPCLTPRARFSSITSPQGQNISYGGTNYYSHSIDHDWGEALLVLRMLSKNLYKLEFLDLTGCAPWFKALKLADGHDFVDWVGSWGKVTLLRLYTGWTPGEDALPSERIAYTEAVEMAASIEKHIIARRAGKGRFITVERNYVGV</sequence>
<feature type="compositionally biased region" description="Basic residues" evidence="1">
    <location>
        <begin position="1"/>
        <end position="10"/>
    </location>
</feature>
<evidence type="ECO:0000256" key="1">
    <source>
        <dbReference type="SAM" id="MobiDB-lite"/>
    </source>
</evidence>
<keyword evidence="3" id="KW-1185">Reference proteome</keyword>
<accession>A0A2S4L6D7</accession>
<evidence type="ECO:0008006" key="4">
    <source>
        <dbReference type="Google" id="ProtNLM"/>
    </source>
</evidence>
<gene>
    <name evidence="2" type="ORF">TPAR_01804</name>
</gene>
<dbReference type="Proteomes" id="UP000237481">
    <property type="component" value="Unassembled WGS sequence"/>
</dbReference>
<name>A0A2S4L6D7_9HYPO</name>
<comment type="caution">
    <text evidence="2">The sequence shown here is derived from an EMBL/GenBank/DDBJ whole genome shotgun (WGS) entry which is preliminary data.</text>
</comment>
<dbReference type="EMBL" id="PKSG01000182">
    <property type="protein sequence ID" value="POR38002.1"/>
    <property type="molecule type" value="Genomic_DNA"/>
</dbReference>
<proteinExistence type="predicted"/>
<evidence type="ECO:0000313" key="3">
    <source>
        <dbReference type="Proteomes" id="UP000237481"/>
    </source>
</evidence>
<protein>
    <recommendedName>
        <fullName evidence="4">Tafazzin</fullName>
    </recommendedName>
</protein>
<organism evidence="2 3">
    <name type="scientific">Tolypocladium paradoxum</name>
    <dbReference type="NCBI Taxonomy" id="94208"/>
    <lineage>
        <taxon>Eukaryota</taxon>
        <taxon>Fungi</taxon>
        <taxon>Dikarya</taxon>
        <taxon>Ascomycota</taxon>
        <taxon>Pezizomycotina</taxon>
        <taxon>Sordariomycetes</taxon>
        <taxon>Hypocreomycetidae</taxon>
        <taxon>Hypocreales</taxon>
        <taxon>Ophiocordycipitaceae</taxon>
        <taxon>Tolypocladium</taxon>
    </lineage>
</organism>